<dbReference type="GO" id="GO:0042802">
    <property type="term" value="F:identical protein binding"/>
    <property type="evidence" value="ECO:0007669"/>
    <property type="project" value="UniProtKB-ARBA"/>
</dbReference>
<dbReference type="GO" id="GO:0004527">
    <property type="term" value="F:exonuclease activity"/>
    <property type="evidence" value="ECO:0007669"/>
    <property type="project" value="UniProtKB-UniRule"/>
</dbReference>
<dbReference type="AlphaFoldDB" id="A0A485C086"/>
<dbReference type="InterPro" id="IPR013471">
    <property type="entry name" value="RNase_Z/BN"/>
</dbReference>
<dbReference type="SUPFAM" id="SSF56281">
    <property type="entry name" value="Metallo-hydrolase/oxidoreductase"/>
    <property type="match status" value="1"/>
</dbReference>
<organism evidence="11 12">
    <name type="scientific">Raoultella terrigena</name>
    <name type="common">Klebsiella terrigena</name>
    <dbReference type="NCBI Taxonomy" id="577"/>
    <lineage>
        <taxon>Bacteria</taxon>
        <taxon>Pseudomonadati</taxon>
        <taxon>Pseudomonadota</taxon>
        <taxon>Gammaproteobacteria</taxon>
        <taxon>Enterobacterales</taxon>
        <taxon>Enterobacteriaceae</taxon>
        <taxon>Klebsiella/Raoultella group</taxon>
        <taxon>Raoultella</taxon>
    </lineage>
</organism>
<evidence type="ECO:0000256" key="3">
    <source>
        <dbReference type="ARBA" id="ARBA00022694"/>
    </source>
</evidence>
<evidence type="ECO:0000256" key="5">
    <source>
        <dbReference type="ARBA" id="ARBA00022723"/>
    </source>
</evidence>
<keyword evidence="6 10" id="KW-0255">Endonuclease</keyword>
<dbReference type="GO" id="GO:0042781">
    <property type="term" value="F:3'-tRNA processing endoribonuclease activity"/>
    <property type="evidence" value="ECO:0007669"/>
    <property type="project" value="TreeGrafter"/>
</dbReference>
<comment type="similarity">
    <text evidence="10">Belongs to the RNase Z family. RNase BN subfamily.</text>
</comment>
<dbReference type="CDD" id="cd07717">
    <property type="entry name" value="RNaseZ_ZiPD-like_MBL-fold"/>
    <property type="match status" value="1"/>
</dbReference>
<evidence type="ECO:0000256" key="7">
    <source>
        <dbReference type="ARBA" id="ARBA00022801"/>
    </source>
</evidence>
<proteinExistence type="inferred from homology"/>
<keyword evidence="3 10" id="KW-0819">tRNA processing</keyword>
<comment type="cofactor">
    <cofactor evidence="1">
        <name>Zn(2+)</name>
        <dbReference type="ChEBI" id="CHEBI:29105"/>
    </cofactor>
</comment>
<name>A0A485C086_RAOTE</name>
<feature type="active site" description="Proton acceptor" evidence="10">
    <location>
        <position position="68"/>
    </location>
</feature>
<sequence length="331" mass="35398">MELTFLGTSAGVPTRTRNMTSIVLNLQQPTAAEVWLFDCGEGTQHQFLHTALHPGKLNKIFITHLHGDHLFGLPGLLCSRSMQGNSLPLTLYGPKGLREFVEVALRLSGSWTDYPLDVVEIGPGLILDDAGYRVTAWPLNHPVECYGYRIEEHDKPGTLDAARLIADGVPSGPLFQQLKQGLSVELADGRIVDGRRYLGPTTPGKKLAIFGDTAPCAAALELAQGVDVMIHETTLEQAMAGEGERSRTLLQPAGGGAGARCRGRHLYRHPLQLALRPAGLSAPAGGVPGDLPADPAGGGFYGLSHPLNGLARLNDAHKKTADRRPAVFLQP</sequence>
<evidence type="ECO:0000256" key="8">
    <source>
        <dbReference type="ARBA" id="ARBA00022833"/>
    </source>
</evidence>
<keyword evidence="8" id="KW-0862">Zinc</keyword>
<reference evidence="11 12" key="1">
    <citation type="submission" date="2019-03" db="EMBL/GenBank/DDBJ databases">
        <authorList>
            <consortium name="Pathogen Informatics"/>
        </authorList>
    </citation>
    <scope>NUCLEOTIDE SEQUENCE [LARGE SCALE GENOMIC DNA]</scope>
    <source>
        <strain evidence="11 12">NCTC13038</strain>
    </source>
</reference>
<evidence type="ECO:0000313" key="11">
    <source>
        <dbReference type="EMBL" id="VFS79615.1"/>
    </source>
</evidence>
<evidence type="ECO:0000256" key="10">
    <source>
        <dbReference type="HAMAP-Rule" id="MF_01818"/>
    </source>
</evidence>
<evidence type="ECO:0000256" key="6">
    <source>
        <dbReference type="ARBA" id="ARBA00022759"/>
    </source>
</evidence>
<dbReference type="EC" id="3.1.-.-" evidence="10"/>
<dbReference type="PANTHER" id="PTHR46018:SF2">
    <property type="entry name" value="ZINC PHOSPHODIESTERASE ELAC PROTEIN 1"/>
    <property type="match status" value="1"/>
</dbReference>
<evidence type="ECO:0000256" key="9">
    <source>
        <dbReference type="ARBA" id="ARBA00022839"/>
    </source>
</evidence>
<keyword evidence="4 10" id="KW-0540">Nuclease</keyword>
<evidence type="ECO:0000256" key="4">
    <source>
        <dbReference type="ARBA" id="ARBA00022722"/>
    </source>
</evidence>
<dbReference type="NCBIfam" id="NF000800">
    <property type="entry name" value="PRK00055.1-1"/>
    <property type="match status" value="1"/>
</dbReference>
<accession>A0A485C086</accession>
<keyword evidence="7 10" id="KW-0378">Hydrolase</keyword>
<dbReference type="PANTHER" id="PTHR46018">
    <property type="entry name" value="ZINC PHOSPHODIESTERASE ELAC PROTEIN 1"/>
    <property type="match status" value="1"/>
</dbReference>
<protein>
    <recommendedName>
        <fullName evidence="10">Ribonuclease BN</fullName>
        <shortName evidence="10">RNase BN</shortName>
        <ecNumber evidence="10">3.1.-.-</ecNumber>
    </recommendedName>
    <alternativeName>
        <fullName evidence="10">Ribonuclease Z homolog</fullName>
        <shortName evidence="10">RNase Z homolog</shortName>
    </alternativeName>
</protein>
<dbReference type="HAMAP" id="MF_01818">
    <property type="entry name" value="RNase_Z_BN"/>
    <property type="match status" value="1"/>
</dbReference>
<dbReference type="InterPro" id="IPR036866">
    <property type="entry name" value="RibonucZ/Hydroxyglut_hydro"/>
</dbReference>
<keyword evidence="9 10" id="KW-0269">Exonuclease</keyword>
<dbReference type="FunFam" id="3.60.15.10:FF:000002">
    <property type="entry name" value="Ribonuclease Z"/>
    <property type="match status" value="1"/>
</dbReference>
<gene>
    <name evidence="10 11" type="primary">rbn</name>
    <name evidence="11" type="ORF">NCTC13038_04083</name>
</gene>
<keyword evidence="5" id="KW-0479">Metal-binding</keyword>
<evidence type="ECO:0000313" key="12">
    <source>
        <dbReference type="Proteomes" id="UP000332594"/>
    </source>
</evidence>
<dbReference type="Pfam" id="PF23023">
    <property type="entry name" value="Anti-Pycsar_Apyc1"/>
    <property type="match status" value="1"/>
</dbReference>
<evidence type="ECO:0000256" key="1">
    <source>
        <dbReference type="ARBA" id="ARBA00001947"/>
    </source>
</evidence>
<dbReference type="GO" id="GO:0046872">
    <property type="term" value="F:metal ion binding"/>
    <property type="evidence" value="ECO:0007669"/>
    <property type="project" value="UniProtKB-KW"/>
</dbReference>
<dbReference type="Proteomes" id="UP000332594">
    <property type="component" value="Unassembled WGS sequence"/>
</dbReference>
<comment type="function">
    <text evidence="10">Zinc phosphodiesterase, which has both exoribonuclease and endoribonuclease activities.</text>
</comment>
<comment type="caution">
    <text evidence="10">Lacks conserved residue(s) required for the propagation of feature annotation.</text>
</comment>
<dbReference type="Gene3D" id="3.60.15.10">
    <property type="entry name" value="Ribonuclease Z/Hydroxyacylglutathione hydrolase-like"/>
    <property type="match status" value="1"/>
</dbReference>
<comment type="subunit">
    <text evidence="2 10">Homodimer.</text>
</comment>
<dbReference type="EMBL" id="CAADJG010000002">
    <property type="protein sequence ID" value="VFS79615.1"/>
    <property type="molecule type" value="Genomic_DNA"/>
</dbReference>
<evidence type="ECO:0000256" key="2">
    <source>
        <dbReference type="ARBA" id="ARBA00011738"/>
    </source>
</evidence>